<name>A0A926HTU5_9FIRM</name>
<dbReference type="Gene3D" id="2.60.120.10">
    <property type="entry name" value="Jelly Rolls"/>
    <property type="match status" value="1"/>
</dbReference>
<keyword evidence="6" id="KW-1185">Reference proteome</keyword>
<evidence type="ECO:0000256" key="2">
    <source>
        <dbReference type="ARBA" id="ARBA00023125"/>
    </source>
</evidence>
<dbReference type="InterPro" id="IPR018060">
    <property type="entry name" value="HTH_AraC"/>
</dbReference>
<dbReference type="Gene3D" id="1.10.10.60">
    <property type="entry name" value="Homeodomain-like"/>
    <property type="match status" value="1"/>
</dbReference>
<evidence type="ECO:0000256" key="1">
    <source>
        <dbReference type="ARBA" id="ARBA00023015"/>
    </source>
</evidence>
<dbReference type="PANTHER" id="PTHR43280:SF2">
    <property type="entry name" value="HTH-TYPE TRANSCRIPTIONAL REGULATOR EXSA"/>
    <property type="match status" value="1"/>
</dbReference>
<keyword evidence="1" id="KW-0805">Transcription regulation</keyword>
<dbReference type="EMBL" id="JACRSU010000001">
    <property type="protein sequence ID" value="MBC8539897.1"/>
    <property type="molecule type" value="Genomic_DNA"/>
</dbReference>
<evidence type="ECO:0000259" key="4">
    <source>
        <dbReference type="PROSITE" id="PS01124"/>
    </source>
</evidence>
<gene>
    <name evidence="5" type="ORF">H8698_02765</name>
</gene>
<dbReference type="GO" id="GO:0003700">
    <property type="term" value="F:DNA-binding transcription factor activity"/>
    <property type="evidence" value="ECO:0007669"/>
    <property type="project" value="InterPro"/>
</dbReference>
<dbReference type="SUPFAM" id="SSF51182">
    <property type="entry name" value="RmlC-like cupins"/>
    <property type="match status" value="1"/>
</dbReference>
<reference evidence="5" key="1">
    <citation type="submission" date="2020-08" db="EMBL/GenBank/DDBJ databases">
        <title>Genome public.</title>
        <authorList>
            <person name="Liu C."/>
            <person name="Sun Q."/>
        </authorList>
    </citation>
    <scope>NUCLEOTIDE SEQUENCE</scope>
    <source>
        <strain evidence="5">H8</strain>
    </source>
</reference>
<dbReference type="SUPFAM" id="SSF46689">
    <property type="entry name" value="Homeodomain-like"/>
    <property type="match status" value="1"/>
</dbReference>
<protein>
    <submittedName>
        <fullName evidence="5">AraC family transcriptional regulator</fullName>
    </submittedName>
</protein>
<keyword evidence="3" id="KW-0804">Transcription</keyword>
<dbReference type="Proteomes" id="UP000611762">
    <property type="component" value="Unassembled WGS sequence"/>
</dbReference>
<dbReference type="Pfam" id="PF12833">
    <property type="entry name" value="HTH_18"/>
    <property type="match status" value="1"/>
</dbReference>
<dbReference type="SMART" id="SM00342">
    <property type="entry name" value="HTH_ARAC"/>
    <property type="match status" value="1"/>
</dbReference>
<proteinExistence type="predicted"/>
<dbReference type="InterPro" id="IPR011051">
    <property type="entry name" value="RmlC_Cupin_sf"/>
</dbReference>
<evidence type="ECO:0000256" key="3">
    <source>
        <dbReference type="ARBA" id="ARBA00023163"/>
    </source>
</evidence>
<dbReference type="InterPro" id="IPR014710">
    <property type="entry name" value="RmlC-like_jellyroll"/>
</dbReference>
<accession>A0A926HTU5</accession>
<dbReference type="AlphaFoldDB" id="A0A926HTU5"/>
<dbReference type="GO" id="GO:0043565">
    <property type="term" value="F:sequence-specific DNA binding"/>
    <property type="evidence" value="ECO:0007669"/>
    <property type="project" value="InterPro"/>
</dbReference>
<dbReference type="InterPro" id="IPR003313">
    <property type="entry name" value="AraC-bd"/>
</dbReference>
<organism evidence="5 6">
    <name type="scientific">Congzhengia minquanensis</name>
    <dbReference type="NCBI Taxonomy" id="2763657"/>
    <lineage>
        <taxon>Bacteria</taxon>
        <taxon>Bacillati</taxon>
        <taxon>Bacillota</taxon>
        <taxon>Clostridia</taxon>
        <taxon>Eubacteriales</taxon>
        <taxon>Oscillospiraceae</taxon>
        <taxon>Congzhengia</taxon>
    </lineage>
</organism>
<feature type="domain" description="HTH araC/xylS-type" evidence="4">
    <location>
        <begin position="184"/>
        <end position="282"/>
    </location>
</feature>
<dbReference type="PANTHER" id="PTHR43280">
    <property type="entry name" value="ARAC-FAMILY TRANSCRIPTIONAL REGULATOR"/>
    <property type="match status" value="1"/>
</dbReference>
<evidence type="ECO:0000313" key="6">
    <source>
        <dbReference type="Proteomes" id="UP000611762"/>
    </source>
</evidence>
<sequence>MDKELMIESVDLDFPGTAFRVYKFYQISSGAVAERSMPIFHHHLFYEFHFLTKGEYDFITQDKTIKISQGELFIIPPGTRHYTFQQSAETESIVLSLTIDEKPKEEGFYGYFKKSLDDAALMPVKVSDNLMQNFAQFGRITNCANIKNYCYMKRMVCDILVDLFDMLNGFDTCSKSGAAGKSKKQTELLLENYVNDPAFTLADIAEKLHYSQRHVARMIQNKYGMALGDVRNLQMVKTARRYLDEGCSVQKAAEMADFKSTDTFRKCFKKFEGVTPSAYKRRVEHDGKNR</sequence>
<dbReference type="Pfam" id="PF02311">
    <property type="entry name" value="AraC_binding"/>
    <property type="match status" value="1"/>
</dbReference>
<evidence type="ECO:0000313" key="5">
    <source>
        <dbReference type="EMBL" id="MBC8539897.1"/>
    </source>
</evidence>
<dbReference type="InterPro" id="IPR009057">
    <property type="entry name" value="Homeodomain-like_sf"/>
</dbReference>
<comment type="caution">
    <text evidence="5">The sequence shown here is derived from an EMBL/GenBank/DDBJ whole genome shotgun (WGS) entry which is preliminary data.</text>
</comment>
<dbReference type="PROSITE" id="PS01124">
    <property type="entry name" value="HTH_ARAC_FAMILY_2"/>
    <property type="match status" value="1"/>
</dbReference>
<keyword evidence="2" id="KW-0238">DNA-binding</keyword>
<dbReference type="RefSeq" id="WP_249311083.1">
    <property type="nucleotide sequence ID" value="NZ_JACRSU010000001.1"/>
</dbReference>